<gene>
    <name evidence="1" type="ORF">G5I_04755</name>
</gene>
<dbReference type="AlphaFoldDB" id="F4WGH6"/>
<keyword evidence="2" id="KW-1185">Reference proteome</keyword>
<dbReference type="Proteomes" id="UP000007755">
    <property type="component" value="Unassembled WGS sequence"/>
</dbReference>
<organism evidence="2">
    <name type="scientific">Acromyrmex echinatior</name>
    <name type="common">Panamanian leafcutter ant</name>
    <name type="synonym">Acromyrmex octospinosus echinatior</name>
    <dbReference type="NCBI Taxonomy" id="103372"/>
    <lineage>
        <taxon>Eukaryota</taxon>
        <taxon>Metazoa</taxon>
        <taxon>Ecdysozoa</taxon>
        <taxon>Arthropoda</taxon>
        <taxon>Hexapoda</taxon>
        <taxon>Insecta</taxon>
        <taxon>Pterygota</taxon>
        <taxon>Neoptera</taxon>
        <taxon>Endopterygota</taxon>
        <taxon>Hymenoptera</taxon>
        <taxon>Apocrita</taxon>
        <taxon>Aculeata</taxon>
        <taxon>Formicoidea</taxon>
        <taxon>Formicidae</taxon>
        <taxon>Myrmicinae</taxon>
        <taxon>Acromyrmex</taxon>
    </lineage>
</organism>
<evidence type="ECO:0000313" key="1">
    <source>
        <dbReference type="EMBL" id="EGI66690.1"/>
    </source>
</evidence>
<evidence type="ECO:0000313" key="2">
    <source>
        <dbReference type="Proteomes" id="UP000007755"/>
    </source>
</evidence>
<accession>F4WGH6</accession>
<name>F4WGH6_ACREC</name>
<proteinExistence type="predicted"/>
<sequence>MPRNNCDCGKILLDFFPRRKPRPKAINASISPSSFFESKMIDIEKYKCYVLQTSTTILFFGSTSTMVGVEIRAEPSDNGLTELKRGTGQAPQKFVNANQPEGITTLMQD</sequence>
<dbReference type="InParanoid" id="F4WGH6"/>
<reference evidence="1" key="1">
    <citation type="submission" date="2011-02" db="EMBL/GenBank/DDBJ databases">
        <title>The genome of the leaf-cutting ant Acromyrmex echinatior suggests key adaptations to social evolution and fungus farming.</title>
        <authorList>
            <person name="Nygaard S."/>
            <person name="Zhang G."/>
        </authorList>
    </citation>
    <scope>NUCLEOTIDE SEQUENCE</scope>
</reference>
<protein>
    <submittedName>
        <fullName evidence="1">Uncharacterized protein</fullName>
    </submittedName>
</protein>
<dbReference type="EMBL" id="GL888134">
    <property type="protein sequence ID" value="EGI66690.1"/>
    <property type="molecule type" value="Genomic_DNA"/>
</dbReference>